<evidence type="ECO:0000313" key="3">
    <source>
        <dbReference type="Proteomes" id="UP001220225"/>
    </source>
</evidence>
<evidence type="ECO:0000313" key="2">
    <source>
        <dbReference type="EMBL" id="MDC9598199.1"/>
    </source>
</evidence>
<gene>
    <name evidence="2" type="ORF">PSI14_15410</name>
</gene>
<dbReference type="Proteomes" id="UP001220225">
    <property type="component" value="Unassembled WGS sequence"/>
</dbReference>
<evidence type="ECO:0008006" key="4">
    <source>
        <dbReference type="Google" id="ProtNLM"/>
    </source>
</evidence>
<accession>A0ABT5LVF5</accession>
<reference evidence="2 3" key="1">
    <citation type="submission" date="2023-02" db="EMBL/GenBank/DDBJ databases">
        <title>Entomopathogenic bacteria.</title>
        <authorList>
            <person name="Machado R.A."/>
        </authorList>
    </citation>
    <scope>NUCLEOTIDE SEQUENCE [LARGE SCALE GENOMIC DNA]</scope>
    <source>
        <strain evidence="2 3">XENO-2</strain>
    </source>
</reference>
<sequence length="58" mass="6269">MRLSELYCALAAVSLSAVNRQESDALNPQTVSKSRASVEMPTGIAKRRKVRCQTGAMS</sequence>
<name>A0ABT5LVF5_9GAMM</name>
<protein>
    <recommendedName>
        <fullName evidence="4">Transposase</fullName>
    </recommendedName>
</protein>
<keyword evidence="3" id="KW-1185">Reference proteome</keyword>
<proteinExistence type="predicted"/>
<dbReference type="RefSeq" id="WP_273576716.1">
    <property type="nucleotide sequence ID" value="NZ_JAQRFN010000024.1"/>
</dbReference>
<dbReference type="EMBL" id="JAQRFN010000024">
    <property type="protein sequence ID" value="MDC9598199.1"/>
    <property type="molecule type" value="Genomic_DNA"/>
</dbReference>
<evidence type="ECO:0000256" key="1">
    <source>
        <dbReference type="SAM" id="MobiDB-lite"/>
    </source>
</evidence>
<feature type="region of interest" description="Disordered" evidence="1">
    <location>
        <begin position="21"/>
        <end position="58"/>
    </location>
</feature>
<feature type="compositionally biased region" description="Polar residues" evidence="1">
    <location>
        <begin position="21"/>
        <end position="35"/>
    </location>
</feature>
<comment type="caution">
    <text evidence="2">The sequence shown here is derived from an EMBL/GenBank/DDBJ whole genome shotgun (WGS) entry which is preliminary data.</text>
</comment>
<organism evidence="2 3">
    <name type="scientific">Xenorhabdus anantnagensis</name>
    <dbReference type="NCBI Taxonomy" id="3025875"/>
    <lineage>
        <taxon>Bacteria</taxon>
        <taxon>Pseudomonadati</taxon>
        <taxon>Pseudomonadota</taxon>
        <taxon>Gammaproteobacteria</taxon>
        <taxon>Enterobacterales</taxon>
        <taxon>Morganellaceae</taxon>
        <taxon>Xenorhabdus</taxon>
    </lineage>
</organism>